<protein>
    <recommendedName>
        <fullName evidence="4">Alternate signal-mediated exported protein</fullName>
    </recommendedName>
</protein>
<gene>
    <name evidence="2" type="ORF">JZO70_20465</name>
</gene>
<evidence type="ECO:0000313" key="3">
    <source>
        <dbReference type="Proteomes" id="UP000664601"/>
    </source>
</evidence>
<dbReference type="EMBL" id="JAFREM010000036">
    <property type="protein sequence ID" value="MBO1308560.1"/>
    <property type="molecule type" value="Genomic_DNA"/>
</dbReference>
<reference evidence="2 3" key="1">
    <citation type="submission" date="2021-03" db="EMBL/GenBank/DDBJ databases">
        <title>Enterococcal diversity collection.</title>
        <authorList>
            <person name="Gilmore M.S."/>
            <person name="Schwartzman J."/>
            <person name="Van Tyne D."/>
            <person name="Martin M."/>
            <person name="Earl A.M."/>
            <person name="Manson A.L."/>
            <person name="Straub T."/>
            <person name="Salamzade R."/>
            <person name="Saavedra J."/>
            <person name="Lebreton F."/>
            <person name="Prichula J."/>
            <person name="Schaufler K."/>
            <person name="Gaca A."/>
            <person name="Sgardioli B."/>
            <person name="Wagenaar J."/>
            <person name="Strong T."/>
        </authorList>
    </citation>
    <scope>NUCLEOTIDE SEQUENCE [LARGE SCALE GENOMIC DNA]</scope>
    <source>
        <strain evidence="2 3">669A</strain>
    </source>
</reference>
<dbReference type="Proteomes" id="UP000664601">
    <property type="component" value="Unassembled WGS sequence"/>
</dbReference>
<evidence type="ECO:0000313" key="2">
    <source>
        <dbReference type="EMBL" id="MBO1308560.1"/>
    </source>
</evidence>
<evidence type="ECO:0000256" key="1">
    <source>
        <dbReference type="SAM" id="SignalP"/>
    </source>
</evidence>
<name>A0ABS3LG20_9ENTE</name>
<keyword evidence="1" id="KW-0732">Signal</keyword>
<organism evidence="2 3">
    <name type="scientific">Candidatus Enterococcus moelleringii</name>
    <dbReference type="NCBI Taxonomy" id="2815325"/>
    <lineage>
        <taxon>Bacteria</taxon>
        <taxon>Bacillati</taxon>
        <taxon>Bacillota</taxon>
        <taxon>Bacilli</taxon>
        <taxon>Lactobacillales</taxon>
        <taxon>Enterococcaceae</taxon>
        <taxon>Enterococcus</taxon>
    </lineage>
</organism>
<evidence type="ECO:0008006" key="4">
    <source>
        <dbReference type="Google" id="ProtNLM"/>
    </source>
</evidence>
<sequence length="434" mass="46034">MKKNSKKKKLLAAAAALALIAVLSGTFAWITSQQQRVNRVKSAKVVNDSVTVNEIWEPKPMAPGTIAKKEVSVTNTGDASVFVRVSYEEVLKHLASKGDVTFSPSSVPGAKYPGTAAALNSHVPVEYSAAQISAENGFAETTDPATQVTGLEDGVKLFVQGGKSTDDLTGYVEEVYTPILVHEYAAGKYQQVQGTVTPTGAVGDRSESATGWNFTVSDIKYGYYADGYKNAVVNWAYSSLAPVGETTVTGRALLGTTGNRSGVEYDYREAALGIVSPETLPGDTPATDADLIPTANNDVKGVQADLNGLAKKEIRVGYGSAMTNIAALNPAETDETVAADAAKKWVYNPGDGWFYYTGTLKGGQTTADLLKNLVFGENLGKEYTNATYDLVVKLEAIQATETAIKDDTAGWGLDPTADTNTEKIVEQLLSRIGK</sequence>
<dbReference type="RefSeq" id="WP_207675551.1">
    <property type="nucleotide sequence ID" value="NZ_JAFREM010000036.1"/>
</dbReference>
<comment type="caution">
    <text evidence="2">The sequence shown here is derived from an EMBL/GenBank/DDBJ whole genome shotgun (WGS) entry which is preliminary data.</text>
</comment>
<proteinExistence type="predicted"/>
<feature type="chain" id="PRO_5046112172" description="Alternate signal-mediated exported protein" evidence="1">
    <location>
        <begin position="29"/>
        <end position="434"/>
    </location>
</feature>
<accession>A0ABS3LG20</accession>
<feature type="signal peptide" evidence="1">
    <location>
        <begin position="1"/>
        <end position="28"/>
    </location>
</feature>
<keyword evidence="3" id="KW-1185">Reference proteome</keyword>